<accession>A0A7J0BWA3</accession>
<protein>
    <submittedName>
        <fullName evidence="1">Uncharacterized protein</fullName>
    </submittedName>
</protein>
<keyword evidence="2" id="KW-1185">Reference proteome</keyword>
<dbReference type="EMBL" id="BLVP01000008">
    <property type="protein sequence ID" value="GFM37441.1"/>
    <property type="molecule type" value="Genomic_DNA"/>
</dbReference>
<proteinExistence type="predicted"/>
<sequence length="98" mass="10664">METLLRMPDAVSGLGVRHVGTLRQCNPGQVYLKFCCPGRGELLGWSAVFPAGKGLGLFGSRRGFVFEYPPVTMYSTRSMKHDHAGFSACETAVVLKGR</sequence>
<reference evidence="1 2" key="1">
    <citation type="submission" date="2020-05" db="EMBL/GenBank/DDBJ databases">
        <title>Draft genome sequence of Desulfovibrio psychrotolerans JS1T.</title>
        <authorList>
            <person name="Ueno A."/>
            <person name="Tamazawa S."/>
            <person name="Tamamura S."/>
            <person name="Murakami T."/>
            <person name="Kiyama T."/>
            <person name="Inomata H."/>
            <person name="Amano Y."/>
            <person name="Miyakawa K."/>
            <person name="Tamaki H."/>
            <person name="Naganuma T."/>
            <person name="Kaneko K."/>
        </authorList>
    </citation>
    <scope>NUCLEOTIDE SEQUENCE [LARGE SCALE GENOMIC DNA]</scope>
    <source>
        <strain evidence="1 2">JS1</strain>
    </source>
</reference>
<name>A0A7J0BWA3_9BACT</name>
<comment type="caution">
    <text evidence="1">The sequence shown here is derived from an EMBL/GenBank/DDBJ whole genome shotgun (WGS) entry which is preliminary data.</text>
</comment>
<gene>
    <name evidence="1" type="ORF">DSM19430T_21250</name>
</gene>
<dbReference type="AlphaFoldDB" id="A0A7J0BWA3"/>
<evidence type="ECO:0000313" key="2">
    <source>
        <dbReference type="Proteomes" id="UP000503820"/>
    </source>
</evidence>
<evidence type="ECO:0000313" key="1">
    <source>
        <dbReference type="EMBL" id="GFM37441.1"/>
    </source>
</evidence>
<dbReference type="Proteomes" id="UP000503820">
    <property type="component" value="Unassembled WGS sequence"/>
</dbReference>
<organism evidence="1 2">
    <name type="scientific">Desulfovibrio psychrotolerans</name>
    <dbReference type="NCBI Taxonomy" id="415242"/>
    <lineage>
        <taxon>Bacteria</taxon>
        <taxon>Pseudomonadati</taxon>
        <taxon>Thermodesulfobacteriota</taxon>
        <taxon>Desulfovibrionia</taxon>
        <taxon>Desulfovibrionales</taxon>
        <taxon>Desulfovibrionaceae</taxon>
        <taxon>Desulfovibrio</taxon>
    </lineage>
</organism>